<evidence type="ECO:0000259" key="1">
    <source>
        <dbReference type="Pfam" id="PF00884"/>
    </source>
</evidence>
<feature type="domain" description="Sulfatase N-terminal" evidence="1">
    <location>
        <begin position="4"/>
        <end position="316"/>
    </location>
</feature>
<evidence type="ECO:0000313" key="3">
    <source>
        <dbReference type="Proteomes" id="UP000070284"/>
    </source>
</evidence>
<protein>
    <recommendedName>
        <fullName evidence="1">Sulfatase N-terminal domain-containing protein</fullName>
    </recommendedName>
</protein>
<dbReference type="InterPro" id="IPR017850">
    <property type="entry name" value="Alkaline_phosphatase_core_sf"/>
</dbReference>
<comment type="caution">
    <text evidence="2">The sequence shown here is derived from an EMBL/GenBank/DDBJ whole genome shotgun (WGS) entry which is preliminary data.</text>
</comment>
<reference evidence="2 3" key="1">
    <citation type="journal article" date="2016" name="Sci. Rep.">
        <title>Metabolic traits of an uncultured archaeal lineage -MSBL1- from brine pools of the Red Sea.</title>
        <authorList>
            <person name="Mwirichia R."/>
            <person name="Alam I."/>
            <person name="Rashid M."/>
            <person name="Vinu M."/>
            <person name="Ba-Alawi W."/>
            <person name="Anthony Kamau A."/>
            <person name="Kamanda Ngugi D."/>
            <person name="Goker M."/>
            <person name="Klenk H.P."/>
            <person name="Bajic V."/>
            <person name="Stingl U."/>
        </authorList>
    </citation>
    <scope>NUCLEOTIDE SEQUENCE [LARGE SCALE GENOMIC DNA]</scope>
    <source>
        <strain evidence="2">SCGC-AAA259E19</strain>
    </source>
</reference>
<dbReference type="PATRIC" id="fig|1698264.3.peg.1388"/>
<dbReference type="AlphaFoldDB" id="A0A133UKH2"/>
<dbReference type="InterPro" id="IPR052701">
    <property type="entry name" value="GAG_Ulvan_Degrading_Sulfatases"/>
</dbReference>
<dbReference type="PANTHER" id="PTHR43751:SF3">
    <property type="entry name" value="SULFATASE N-TERMINAL DOMAIN-CONTAINING PROTEIN"/>
    <property type="match status" value="1"/>
</dbReference>
<gene>
    <name evidence="2" type="ORF">AKJ65_03680</name>
</gene>
<dbReference type="SUPFAM" id="SSF53649">
    <property type="entry name" value="Alkaline phosphatase-like"/>
    <property type="match status" value="1"/>
</dbReference>
<dbReference type="EMBL" id="LHXO01000043">
    <property type="protein sequence ID" value="KXA94712.1"/>
    <property type="molecule type" value="Genomic_DNA"/>
</dbReference>
<organism evidence="2 3">
    <name type="scientific">candidate division MSBL1 archaeon SCGC-AAA259E19</name>
    <dbReference type="NCBI Taxonomy" id="1698264"/>
    <lineage>
        <taxon>Archaea</taxon>
        <taxon>Methanobacteriati</taxon>
        <taxon>Methanobacteriota</taxon>
        <taxon>candidate division MSBL1</taxon>
    </lineage>
</organism>
<dbReference type="Proteomes" id="UP000070284">
    <property type="component" value="Unassembled WGS sequence"/>
</dbReference>
<sequence length="416" mass="48311">MSRRNIVMVTFDSLRADHCGFMGYERNTTPNLDKMAEEGLYFENAIAPGPGTPVSIFGSFTGELSPVDIKEMRPKPWENAIRRRETIAQLLSEKGYTTGAFTPNPFASSFFGFDKGFDYFQDFMSDKDGPLDKLYRGILDRFTKTGRTGLTSIIRGVRNILKEEEIFKPWEDYYDDILDWIDNADEPFFLWVLLLDTHHPYLGPPHFQENENQLPLYFFSWNGPKNDWKLELDQDKQKKILDAYDDSILYADEFLGELRSDLAEYDPVFIVHSDHGEGLGDHGFYAHPPSLYEEIIRVPLVIWNFGLNESKKDPFSTVNLSRFIESIVGNKDNTANGNGLDRKWAISEVLSEGNRKFGVRLGNWKYIKEKNGEEQLFNLDQDPKERNNVVKEYNNLVEELKEIIRLHTRNRELERI</sequence>
<dbReference type="Pfam" id="PF00884">
    <property type="entry name" value="Sulfatase"/>
    <property type="match status" value="1"/>
</dbReference>
<evidence type="ECO:0000313" key="2">
    <source>
        <dbReference type="EMBL" id="KXA94712.1"/>
    </source>
</evidence>
<keyword evidence="3" id="KW-1185">Reference proteome</keyword>
<dbReference type="Gene3D" id="3.40.720.10">
    <property type="entry name" value="Alkaline Phosphatase, subunit A"/>
    <property type="match status" value="1"/>
</dbReference>
<dbReference type="CDD" id="cd16148">
    <property type="entry name" value="sulfatase_like"/>
    <property type="match status" value="1"/>
</dbReference>
<dbReference type="Gene3D" id="3.30.1120.10">
    <property type="match status" value="1"/>
</dbReference>
<dbReference type="PANTHER" id="PTHR43751">
    <property type="entry name" value="SULFATASE"/>
    <property type="match status" value="1"/>
</dbReference>
<proteinExistence type="predicted"/>
<dbReference type="InterPro" id="IPR000917">
    <property type="entry name" value="Sulfatase_N"/>
</dbReference>
<accession>A0A133UKH2</accession>
<name>A0A133UKH2_9EURY</name>